<feature type="coiled-coil region" evidence="1">
    <location>
        <begin position="492"/>
        <end position="581"/>
    </location>
</feature>
<evidence type="ECO:0000256" key="1">
    <source>
        <dbReference type="SAM" id="Coils"/>
    </source>
</evidence>
<dbReference type="OrthoDB" id="134470at2157"/>
<dbReference type="RefSeq" id="WP_012942269.1">
    <property type="nucleotide sequence ID" value="NC_013743.1"/>
</dbReference>
<feature type="region of interest" description="Disordered" evidence="2">
    <location>
        <begin position="1042"/>
        <end position="1079"/>
    </location>
</feature>
<dbReference type="AlphaFoldDB" id="D2RZ36"/>
<dbReference type="EMBL" id="CP001860">
    <property type="protein sequence ID" value="ADB59960.1"/>
    <property type="molecule type" value="Genomic_DNA"/>
</dbReference>
<accession>D2RZ36</accession>
<organism evidence="3 4">
    <name type="scientific">Haloterrigena turkmenica (strain ATCC 51198 / DSM 5511 / JCM 9101 / NCIMB 13204 / VKM B-1734 / 4k)</name>
    <name type="common">Halococcus turkmenicus</name>
    <dbReference type="NCBI Taxonomy" id="543526"/>
    <lineage>
        <taxon>Archaea</taxon>
        <taxon>Methanobacteriati</taxon>
        <taxon>Methanobacteriota</taxon>
        <taxon>Stenosarchaea group</taxon>
        <taxon>Halobacteria</taxon>
        <taxon>Halobacteriales</taxon>
        <taxon>Natrialbaceae</taxon>
        <taxon>Haloterrigena</taxon>
    </lineage>
</organism>
<dbReference type="InterPro" id="IPR036525">
    <property type="entry name" value="Tubulin/FtsZ_GTPase_sf"/>
</dbReference>
<dbReference type="Proteomes" id="UP000001903">
    <property type="component" value="Chromosome"/>
</dbReference>
<dbReference type="HOGENOM" id="CLU_290644_0_0_2"/>
<dbReference type="Gene3D" id="3.40.50.1440">
    <property type="entry name" value="Tubulin/FtsZ, GTPase domain"/>
    <property type="match status" value="1"/>
</dbReference>
<evidence type="ECO:0008006" key="5">
    <source>
        <dbReference type="Google" id="ProtNLM"/>
    </source>
</evidence>
<name>D2RZ36_HALTV</name>
<keyword evidence="4" id="KW-1185">Reference proteome</keyword>
<dbReference type="InterPro" id="IPR025904">
    <property type="entry name" value="Tubulin-like"/>
</dbReference>
<sequence length="1079" mass="122224">MNLPERIFSVGGAGKQIALELLESEWVLREILQPRPNPQSVRVTILDTAEEEENSDRERIAEIRERVATLKSELRETGTGRPGDVSIEYKMITRNIQLNDQNDLIGETAVPRIAAGNGMDEDDWWVEEQHINENLDFATGVVRKRGLGKAMYYKAYAEDDELSTYIDLPDKGKVAVLAGLGGGTGSGIVIDLARHLQKKQRTAEITLFGILPNHTEGIRENANAFAALSELEYLNLIDEPAFKDRVLLPIDPTGFDGKGGNKIQNGQLLQEFDEAIVYLIAAYYNTVGTEDPFADSPTYAPFTIGIPQILRYNVEAINEGRTALREILSAKEEAVQAERDIYTQIERFLDNHYDGPSGEGLRDLDRADLNERFDELRSLLDFELFNELEYESVSIFSEIISDAEKESEDISERIDIISGSLRAVDTAGQQAGRFVDNIDENLAEALEADLKAIVQRHRLLVQKQSIDDSRVRDAVEYLINNDDGSGNPGVKLNRLETQLSDISDQRARLEDELEETVEELERLEEEQAEEIDRKVRDWERDVTQTLEQYQAVDVEAIRGELSALTRELEQFASEVVNARNDTDVDQVPTQEITQQLDDIETELDRVGIDFHEQRSDIETSIAALKETRKAALTMNTEAGTIEKLTPWSGKTEQAKEEAHRNFRVQKNKLDERGVFSVGPPGSAFSAEVEYDDGAILDELQARTRELEDNIVDELAHRLESFGADRRRELESELDHGADFGRLREIAREAFKAEIGGTDDVRERKAELEDELEELEREYETYEATVDLFEELNQRREAYANRIAEFNRKRNEYDAETSTRSVATERDESVYVKNIKPNDVFRATGDEGIGDSDLFNSREENQRVHSTLDDLVENVFNEQYSGIKKRSFSKGRQRYNDIKVRVGVLSQAVHQIDPDALDFENQFNSAFDLGASGNRVENPYTTWQHDIGDSWDIGVSAFIDGIFLDNLRKMVQADGYRSGYEKRWSELGDDILVHHNHGLDEGYYVRRNEILNMESDDDVGFYLQDEPEIVQGLLDEYVDVVSVTGDEDGGDDGTDTDTDDPVDERATADDRTYEFSGGVQ</sequence>
<evidence type="ECO:0000313" key="3">
    <source>
        <dbReference type="EMBL" id="ADB59960.1"/>
    </source>
</evidence>
<dbReference type="SUPFAM" id="SSF52490">
    <property type="entry name" value="Tubulin nucleotide-binding domain-like"/>
    <property type="match status" value="1"/>
</dbReference>
<dbReference type="Pfam" id="PF13809">
    <property type="entry name" value="Tubulin_2"/>
    <property type="match status" value="1"/>
</dbReference>
<reference evidence="3 4" key="1">
    <citation type="journal article" date="2010" name="Stand. Genomic Sci.">
        <title>Complete genome sequence of Haloterrigena turkmenica type strain (4k).</title>
        <authorList>
            <person name="Saunders E."/>
            <person name="Tindall B.J."/>
            <person name="Fahnrich R."/>
            <person name="Lapidus A."/>
            <person name="Copeland A."/>
            <person name="Del Rio T.G."/>
            <person name="Lucas S."/>
            <person name="Chen F."/>
            <person name="Tice H."/>
            <person name="Cheng J.F."/>
            <person name="Han C."/>
            <person name="Detter J.C."/>
            <person name="Bruce D."/>
            <person name="Goodwin L."/>
            <person name="Chain P."/>
            <person name="Pitluck S."/>
            <person name="Pati A."/>
            <person name="Ivanova N."/>
            <person name="Mavromatis K."/>
            <person name="Chen A."/>
            <person name="Palaniappan K."/>
            <person name="Land M."/>
            <person name="Hauser L."/>
            <person name="Chang Y.J."/>
            <person name="Jeffries C.D."/>
            <person name="Brettin T."/>
            <person name="Rohde M."/>
            <person name="Goker M."/>
            <person name="Bristow J."/>
            <person name="Eisen J.A."/>
            <person name="Markowitz V."/>
            <person name="Hugenholtz P."/>
            <person name="Klenk H.P."/>
            <person name="Kyrpides N.C."/>
        </authorList>
    </citation>
    <scope>NUCLEOTIDE SEQUENCE [LARGE SCALE GENOMIC DNA]</scope>
    <source>
        <strain evidence="4">ATCC 51198 / DSM 5511 / JCM 9101 / NCIMB 13204 / VKM B-1734 / 4k</strain>
    </source>
</reference>
<protein>
    <recommendedName>
        <fullName evidence="5">Tubulin like</fullName>
    </recommendedName>
</protein>
<evidence type="ECO:0000313" key="4">
    <source>
        <dbReference type="Proteomes" id="UP000001903"/>
    </source>
</evidence>
<dbReference type="eggNOG" id="arCOG05232">
    <property type="taxonomic scope" value="Archaea"/>
</dbReference>
<feature type="compositionally biased region" description="Basic and acidic residues" evidence="2">
    <location>
        <begin position="1062"/>
        <end position="1072"/>
    </location>
</feature>
<feature type="coiled-coil region" evidence="1">
    <location>
        <begin position="757"/>
        <end position="815"/>
    </location>
</feature>
<feature type="compositionally biased region" description="Acidic residues" evidence="2">
    <location>
        <begin position="1044"/>
        <end position="1061"/>
    </location>
</feature>
<dbReference type="KEGG" id="htu:Htur_1068"/>
<dbReference type="GeneID" id="8741655"/>
<evidence type="ECO:0000256" key="2">
    <source>
        <dbReference type="SAM" id="MobiDB-lite"/>
    </source>
</evidence>
<keyword evidence="1" id="KW-0175">Coiled coil</keyword>
<gene>
    <name evidence="3" type="ordered locus">Htur_1068</name>
</gene>
<dbReference type="STRING" id="543526.Htur_1068"/>
<proteinExistence type="predicted"/>
<dbReference type="Gene3D" id="1.10.287.1490">
    <property type="match status" value="1"/>
</dbReference>